<keyword evidence="4" id="KW-0698">rRNA processing</keyword>
<accession>A0ABR4NPZ5</accession>
<feature type="region of interest" description="Disordered" evidence="7">
    <location>
        <begin position="272"/>
        <end position="345"/>
    </location>
</feature>
<protein>
    <submittedName>
        <fullName evidence="8">Nucleolar complex protein 14</fullName>
    </submittedName>
</protein>
<dbReference type="PANTHER" id="PTHR23183:SF0">
    <property type="entry name" value="NUCLEOLAR PROTEIN 14"/>
    <property type="match status" value="1"/>
</dbReference>
<dbReference type="EMBL" id="JBEVYD010000010">
    <property type="protein sequence ID" value="KAL3230165.1"/>
    <property type="molecule type" value="Genomic_DNA"/>
</dbReference>
<feature type="region of interest" description="Disordered" evidence="7">
    <location>
        <begin position="131"/>
        <end position="161"/>
    </location>
</feature>
<evidence type="ECO:0000313" key="9">
    <source>
        <dbReference type="Proteomes" id="UP001623330"/>
    </source>
</evidence>
<evidence type="ECO:0000313" key="8">
    <source>
        <dbReference type="EMBL" id="KAL3230165.1"/>
    </source>
</evidence>
<comment type="subcellular location">
    <subcellularLocation>
        <location evidence="1">Nucleus</location>
        <location evidence="1">Nucleolus</location>
    </subcellularLocation>
</comment>
<organism evidence="8 9">
    <name type="scientific">Nakaseomyces bracarensis</name>
    <dbReference type="NCBI Taxonomy" id="273131"/>
    <lineage>
        <taxon>Eukaryota</taxon>
        <taxon>Fungi</taxon>
        <taxon>Dikarya</taxon>
        <taxon>Ascomycota</taxon>
        <taxon>Saccharomycotina</taxon>
        <taxon>Saccharomycetes</taxon>
        <taxon>Saccharomycetales</taxon>
        <taxon>Saccharomycetaceae</taxon>
        <taxon>Nakaseomyces</taxon>
    </lineage>
</organism>
<name>A0ABR4NPZ5_9SACH</name>
<comment type="similarity">
    <text evidence="2">Belongs to the NOP14 family.</text>
</comment>
<keyword evidence="9" id="KW-1185">Reference proteome</keyword>
<feature type="region of interest" description="Disordered" evidence="7">
    <location>
        <begin position="774"/>
        <end position="795"/>
    </location>
</feature>
<sequence length="795" mass="92439">MAGSQLKNLKATLKAHGLTGQTNTKHTKKTKRQAREYDREEKAKTIAKIREQFNPFEVKAAKNKRKGGDPGLKNSDKVAVGKPGISKQIGEEQRMKAFEAKRLMKKRKGGVIDKRFGERDKNLTEEEKMLERFTRERQSTSSKKKDLFNLEDDEDEGHFESDMFGNKLTHLGASLGDDFNLQDEVEDDLDQPPRKKTKAEVMKEIIAKSKFHKHERQEAQRKMEDNIDELDDDFEDVMAELMTTQPTKKKEEEVGENEKDYDIKVKELLMEKRAAPADRTKTEEELQKEADEKRQQLEEQRLNRMKGMVEDEEGEEKGVEDLDDGFWGSDSENEDADEIANSDDDVDFNVDSAGNESHKPRKKLAISCPQSQEEMLNELKGTPLIDQPSHIKDIIKAYQPKLAEGNKEKLAQFSKILLRYMIFLANQKYDSDIETFDKTQDQFLSILKKLSEKYNQAISEECRSYITNIQARFKKFNFSAFSTGDILFFLIVGILFSTSDQYHLVGTPAQILLSEFLEQIRFKSTKRIAVGAIIMRLIIKYQRLPRRYVPEITYFIQKSLISLLIKEKDIDSDFPLPIRLDSFELGITSKDPVLPEQGIIHLHELFSKDNIDEEKLKLNILANIFEDLDKMLGNYWNDKAAFTELCDTIQPILKIYSERYPNISTVTKIIEKLQRMKKLNTHYPLTLQAHRPTAIPSYAPKFEENFNPEKKSYDTDATRNEVNRMKAQLKKERKFTMKELRKDTKFEARQRIDEKRKEAEVYHAKMSNIINTINTEEGAEKNKYEREKRLRAGKK</sequence>
<comment type="caution">
    <text evidence="8">The sequence shown here is derived from an EMBL/GenBank/DDBJ whole genome shotgun (WGS) entry which is preliminary data.</text>
</comment>
<evidence type="ECO:0000256" key="4">
    <source>
        <dbReference type="ARBA" id="ARBA00022552"/>
    </source>
</evidence>
<reference evidence="8 9" key="1">
    <citation type="submission" date="2024-05" db="EMBL/GenBank/DDBJ databases">
        <title>Long read based assembly of the Candida bracarensis genome reveals expanded adhesin content.</title>
        <authorList>
            <person name="Marcet-Houben M."/>
            <person name="Ksiezopolska E."/>
            <person name="Gabaldon T."/>
        </authorList>
    </citation>
    <scope>NUCLEOTIDE SEQUENCE [LARGE SCALE GENOMIC DNA]</scope>
    <source>
        <strain evidence="8 9">CBM6</strain>
    </source>
</reference>
<feature type="compositionally biased region" description="Basic and acidic residues" evidence="7">
    <location>
        <begin position="778"/>
        <end position="795"/>
    </location>
</feature>
<dbReference type="Proteomes" id="UP001623330">
    <property type="component" value="Unassembled WGS sequence"/>
</dbReference>
<evidence type="ECO:0000256" key="3">
    <source>
        <dbReference type="ARBA" id="ARBA00022517"/>
    </source>
</evidence>
<feature type="compositionally biased region" description="Acidic residues" evidence="7">
    <location>
        <begin position="331"/>
        <end position="345"/>
    </location>
</feature>
<dbReference type="PANTHER" id="PTHR23183">
    <property type="entry name" value="NOP14"/>
    <property type="match status" value="1"/>
</dbReference>
<feature type="compositionally biased region" description="Basic and acidic residues" evidence="7">
    <location>
        <begin position="272"/>
        <end position="302"/>
    </location>
</feature>
<proteinExistence type="inferred from homology"/>
<feature type="region of interest" description="Disordered" evidence="7">
    <location>
        <begin position="208"/>
        <end position="227"/>
    </location>
</feature>
<comment type="function">
    <text evidence="6">Involved in nucleolar processing of pre-18S ribosomal RNA. Has a role in the nuclear export of 40S pre-ribosomal subunit to the cytoplasm.</text>
</comment>
<feature type="compositionally biased region" description="Basic and acidic residues" evidence="7">
    <location>
        <begin position="33"/>
        <end position="42"/>
    </location>
</feature>
<feature type="compositionally biased region" description="Basic and acidic residues" evidence="7">
    <location>
        <begin position="215"/>
        <end position="225"/>
    </location>
</feature>
<feature type="compositionally biased region" description="Basic and acidic residues" evidence="7">
    <location>
        <begin position="131"/>
        <end position="148"/>
    </location>
</feature>
<dbReference type="Pfam" id="PF04147">
    <property type="entry name" value="Nop14"/>
    <property type="match status" value="2"/>
</dbReference>
<feature type="region of interest" description="Disordered" evidence="7">
    <location>
        <begin position="57"/>
        <end position="93"/>
    </location>
</feature>
<evidence type="ECO:0000256" key="7">
    <source>
        <dbReference type="SAM" id="MobiDB-lite"/>
    </source>
</evidence>
<keyword evidence="5" id="KW-0539">Nucleus</keyword>
<evidence type="ECO:0000256" key="2">
    <source>
        <dbReference type="ARBA" id="ARBA00007466"/>
    </source>
</evidence>
<feature type="region of interest" description="Disordered" evidence="7">
    <location>
        <begin position="1"/>
        <end position="42"/>
    </location>
</feature>
<keyword evidence="3" id="KW-0690">Ribosome biogenesis</keyword>
<dbReference type="InterPro" id="IPR007276">
    <property type="entry name" value="Nop14"/>
</dbReference>
<gene>
    <name evidence="8" type="ORF">RNJ44_01528</name>
</gene>
<evidence type="ECO:0000256" key="6">
    <source>
        <dbReference type="ARBA" id="ARBA00024695"/>
    </source>
</evidence>
<evidence type="ECO:0000256" key="5">
    <source>
        <dbReference type="ARBA" id="ARBA00023242"/>
    </source>
</evidence>
<evidence type="ECO:0000256" key="1">
    <source>
        <dbReference type="ARBA" id="ARBA00004604"/>
    </source>
</evidence>